<organism evidence="2 3">
    <name type="scientific">Ramlibacter lithotrophicus</name>
    <dbReference type="NCBI Taxonomy" id="2606681"/>
    <lineage>
        <taxon>Bacteria</taxon>
        <taxon>Pseudomonadati</taxon>
        <taxon>Pseudomonadota</taxon>
        <taxon>Betaproteobacteria</taxon>
        <taxon>Burkholderiales</taxon>
        <taxon>Comamonadaceae</taxon>
        <taxon>Ramlibacter</taxon>
    </lineage>
</organism>
<feature type="transmembrane region" description="Helical" evidence="1">
    <location>
        <begin position="20"/>
        <end position="41"/>
    </location>
</feature>
<dbReference type="RefSeq" id="WP_168108007.1">
    <property type="nucleotide sequence ID" value="NZ_VTOX01000004.1"/>
</dbReference>
<proteinExistence type="predicted"/>
<evidence type="ECO:0000256" key="1">
    <source>
        <dbReference type="SAM" id="Phobius"/>
    </source>
</evidence>
<evidence type="ECO:0000313" key="2">
    <source>
        <dbReference type="EMBL" id="NKE66891.1"/>
    </source>
</evidence>
<keyword evidence="3" id="KW-1185">Reference proteome</keyword>
<evidence type="ECO:0000313" key="3">
    <source>
        <dbReference type="Proteomes" id="UP000521868"/>
    </source>
</evidence>
<dbReference type="AlphaFoldDB" id="A0A7X6I720"/>
<dbReference type="GO" id="GO:0016301">
    <property type="term" value="F:kinase activity"/>
    <property type="evidence" value="ECO:0007669"/>
    <property type="project" value="UniProtKB-KW"/>
</dbReference>
<gene>
    <name evidence="2" type="ORF">RAMLITH_13760</name>
</gene>
<reference evidence="2 3" key="1">
    <citation type="journal article" date="2020" name="Nature">
        <title>Bacterial chemolithoautotrophy via manganese oxidation.</title>
        <authorList>
            <person name="Yu H."/>
            <person name="Leadbetter J.R."/>
        </authorList>
    </citation>
    <scope>NUCLEOTIDE SEQUENCE [LARGE SCALE GENOMIC DNA]</scope>
    <source>
        <strain evidence="2 3">RBP-1</strain>
    </source>
</reference>
<keyword evidence="1" id="KW-1133">Transmembrane helix</keyword>
<comment type="caution">
    <text evidence="2">The sequence shown here is derived from an EMBL/GenBank/DDBJ whole genome shotgun (WGS) entry which is preliminary data.</text>
</comment>
<keyword evidence="1" id="KW-0812">Transmembrane</keyword>
<dbReference type="Proteomes" id="UP000521868">
    <property type="component" value="Unassembled WGS sequence"/>
</dbReference>
<name>A0A7X6I720_9BURK</name>
<keyword evidence="1" id="KW-0472">Membrane</keyword>
<keyword evidence="2" id="KW-0418">Kinase</keyword>
<dbReference type="EMBL" id="VTOX01000004">
    <property type="protein sequence ID" value="NKE66891.1"/>
    <property type="molecule type" value="Genomic_DNA"/>
</dbReference>
<keyword evidence="2" id="KW-0808">Transferase</keyword>
<accession>A0A7X6I720</accession>
<sequence>MNFQKILIPVLGVVLVAGAWRAYGWAGVALVASGIVMWMLLHFTRLTKVLGKAADRPIGYVASAVMLNAKLKPGVNLLHVIAMTQALGERLSAEGEDPEIYRWTDGGASSVTCEFAKGKLVKWTLFRPPAAEEA</sequence>
<protein>
    <submittedName>
        <fullName evidence="2">Glycerate kinase</fullName>
    </submittedName>
</protein>